<feature type="compositionally biased region" description="Pro residues" evidence="1">
    <location>
        <begin position="435"/>
        <end position="470"/>
    </location>
</feature>
<feature type="region of interest" description="Disordered" evidence="1">
    <location>
        <begin position="411"/>
        <end position="480"/>
    </location>
</feature>
<accession>A0A8H3G0G7</accession>
<evidence type="ECO:0000313" key="5">
    <source>
        <dbReference type="Proteomes" id="UP000664534"/>
    </source>
</evidence>
<dbReference type="InterPro" id="IPR000073">
    <property type="entry name" value="AB_hydrolase_1"/>
</dbReference>
<name>A0A8H3G0G7_9LECA</name>
<reference evidence="4" key="1">
    <citation type="submission" date="2021-03" db="EMBL/GenBank/DDBJ databases">
        <authorList>
            <person name="Tagirdzhanova G."/>
        </authorList>
    </citation>
    <scope>NUCLEOTIDE SEQUENCE</scope>
</reference>
<dbReference type="OrthoDB" id="446723at2759"/>
<evidence type="ECO:0000313" key="4">
    <source>
        <dbReference type="EMBL" id="CAF9932327.1"/>
    </source>
</evidence>
<dbReference type="PANTHER" id="PTHR12277:SF81">
    <property type="entry name" value="PROTEIN ABHD13"/>
    <property type="match status" value="1"/>
</dbReference>
<feature type="domain" description="AB hydrolase-1" evidence="3">
    <location>
        <begin position="124"/>
        <end position="262"/>
    </location>
</feature>
<feature type="transmembrane region" description="Helical" evidence="2">
    <location>
        <begin position="12"/>
        <end position="33"/>
    </location>
</feature>
<evidence type="ECO:0000256" key="2">
    <source>
        <dbReference type="SAM" id="Phobius"/>
    </source>
</evidence>
<keyword evidence="2" id="KW-0472">Membrane</keyword>
<protein>
    <recommendedName>
        <fullName evidence="3">AB hydrolase-1 domain-containing protein</fullName>
    </recommendedName>
</protein>
<feature type="region of interest" description="Disordered" evidence="1">
    <location>
        <begin position="382"/>
        <end position="401"/>
    </location>
</feature>
<dbReference type="Gene3D" id="3.40.50.1820">
    <property type="entry name" value="alpha/beta hydrolase"/>
    <property type="match status" value="1"/>
</dbReference>
<organism evidence="4 5">
    <name type="scientific">Imshaugia aleurites</name>
    <dbReference type="NCBI Taxonomy" id="172621"/>
    <lineage>
        <taxon>Eukaryota</taxon>
        <taxon>Fungi</taxon>
        <taxon>Dikarya</taxon>
        <taxon>Ascomycota</taxon>
        <taxon>Pezizomycotina</taxon>
        <taxon>Lecanoromycetes</taxon>
        <taxon>OSLEUM clade</taxon>
        <taxon>Lecanoromycetidae</taxon>
        <taxon>Lecanorales</taxon>
        <taxon>Lecanorineae</taxon>
        <taxon>Parmeliaceae</taxon>
        <taxon>Imshaugia</taxon>
    </lineage>
</organism>
<dbReference type="Proteomes" id="UP000664534">
    <property type="component" value="Unassembled WGS sequence"/>
</dbReference>
<proteinExistence type="predicted"/>
<comment type="caution">
    <text evidence="4">The sequence shown here is derived from an EMBL/GenBank/DDBJ whole genome shotgun (WGS) entry which is preliminary data.</text>
</comment>
<keyword evidence="5" id="KW-1185">Reference proteome</keyword>
<keyword evidence="2" id="KW-0812">Transmembrane</keyword>
<dbReference type="SUPFAM" id="SSF53474">
    <property type="entry name" value="alpha/beta-Hydrolases"/>
    <property type="match status" value="1"/>
</dbReference>
<evidence type="ECO:0000256" key="1">
    <source>
        <dbReference type="SAM" id="MobiDB-lite"/>
    </source>
</evidence>
<keyword evidence="2" id="KW-1133">Transmembrane helix</keyword>
<gene>
    <name evidence="4" type="ORF">IMSHALPRED_008855</name>
</gene>
<evidence type="ECO:0000259" key="3">
    <source>
        <dbReference type="Pfam" id="PF12697"/>
    </source>
</evidence>
<dbReference type="EMBL" id="CAJPDT010000065">
    <property type="protein sequence ID" value="CAF9932327.1"/>
    <property type="molecule type" value="Genomic_DNA"/>
</dbReference>
<dbReference type="InterPro" id="IPR029058">
    <property type="entry name" value="AB_hydrolase_fold"/>
</dbReference>
<dbReference type="AlphaFoldDB" id="A0A8H3G0G7"/>
<dbReference type="PANTHER" id="PTHR12277">
    <property type="entry name" value="ALPHA/BETA HYDROLASE DOMAIN-CONTAINING PROTEIN"/>
    <property type="match status" value="1"/>
</dbReference>
<dbReference type="Pfam" id="PF12697">
    <property type="entry name" value="Abhydrolase_6"/>
    <property type="match status" value="1"/>
</dbReference>
<sequence length="510" mass="56807">MAIKPIFKKAYWSLVTAGGLYFAFISLLLNGWIQRQAFYAHRIHSTWLHDPNKPENFGFLKNQVQRLNIITPDGEILFGWHVLPLTLYAENERALIGQPFGAEDYEKSLAFKLLAEDPESRLIIYFHGNAGTVAQGWRTDTYRAITAGASDKIHVLTVDYRGYGKSTGSPTEAGLITDGISLARYAMEIAHVSPERIVIVGQSLGSAVATAAAEHFAVEYAVEFRCLILCAAFSDVPTLMSTYTIGGLIPILSPLKPYPFLSQFFAKRIQETWFTFKRLANLVRKSKNVNIHLIHATNDYDIPWSHSDALFHAAANATSSEGLTMKQIDAVKMNVDLGESGWTNTWRTVQEDGGRKIIRQDIVKHGVPYELAISQQWTNQSNINSEPVEKQPTIENGSKYNSNVISEPVFEQPTIKHTPKYNPDSIQKPKHSARMPPPPPPRPPSLPRLHPHPAPPAPHGPARTPPPPPNHRVLPPRTKRAEFITPDQRAIFGPAVEPFEMADRVGSDGL</sequence>